<evidence type="ECO:0000256" key="3">
    <source>
        <dbReference type="ARBA" id="ARBA00022692"/>
    </source>
</evidence>
<comment type="subcellular location">
    <subcellularLocation>
        <location evidence="1">Membrane</location>
        <topology evidence="1">Multi-pass membrane protein</topology>
    </subcellularLocation>
</comment>
<evidence type="ECO:0000313" key="8">
    <source>
        <dbReference type="EMBL" id="MDX8540030.1"/>
    </source>
</evidence>
<dbReference type="Pfam" id="PF04138">
    <property type="entry name" value="GtrA_DPMS_TM"/>
    <property type="match status" value="1"/>
</dbReference>
<evidence type="ECO:0000313" key="9">
    <source>
        <dbReference type="Proteomes" id="UP001276564"/>
    </source>
</evidence>
<dbReference type="PANTHER" id="PTHR38459">
    <property type="entry name" value="PROPHAGE BACTOPRENOL-LINKED GLUCOSE TRANSLOCASE HOMOLOG"/>
    <property type="match status" value="1"/>
</dbReference>
<dbReference type="RefSeq" id="WP_127283701.1">
    <property type="nucleotide sequence ID" value="NZ_JAVIIP010000011.1"/>
</dbReference>
<protein>
    <submittedName>
        <fullName evidence="8">GtrA family protein</fullName>
    </submittedName>
</protein>
<evidence type="ECO:0000256" key="2">
    <source>
        <dbReference type="ARBA" id="ARBA00009399"/>
    </source>
</evidence>
<keyword evidence="3 6" id="KW-0812">Transmembrane</keyword>
<organism evidence="8 9">
    <name type="scientific">Mesorhizobium abyssinicae</name>
    <dbReference type="NCBI Taxonomy" id="1209958"/>
    <lineage>
        <taxon>Bacteria</taxon>
        <taxon>Pseudomonadati</taxon>
        <taxon>Pseudomonadota</taxon>
        <taxon>Alphaproteobacteria</taxon>
        <taxon>Hyphomicrobiales</taxon>
        <taxon>Phyllobacteriaceae</taxon>
        <taxon>Mesorhizobium</taxon>
    </lineage>
</organism>
<evidence type="ECO:0000256" key="5">
    <source>
        <dbReference type="ARBA" id="ARBA00023136"/>
    </source>
</evidence>
<proteinExistence type="inferred from homology"/>
<keyword evidence="9" id="KW-1185">Reference proteome</keyword>
<feature type="domain" description="GtrA/DPMS transmembrane" evidence="7">
    <location>
        <begin position="12"/>
        <end position="130"/>
    </location>
</feature>
<evidence type="ECO:0000259" key="7">
    <source>
        <dbReference type="Pfam" id="PF04138"/>
    </source>
</evidence>
<reference evidence="8 9" key="1">
    <citation type="submission" date="2023-08" db="EMBL/GenBank/DDBJ databases">
        <title>Implementing the SeqCode for naming new Mesorhizobium species isolated from Vachellia karroo root nodules.</title>
        <authorList>
            <person name="Van Lill M."/>
        </authorList>
    </citation>
    <scope>NUCLEOTIDE SEQUENCE [LARGE SCALE GENOMIC DNA]</scope>
    <source>
        <strain evidence="8 9">VK4B</strain>
    </source>
</reference>
<feature type="transmembrane region" description="Helical" evidence="6">
    <location>
        <begin position="12"/>
        <end position="31"/>
    </location>
</feature>
<gene>
    <name evidence="8" type="ORF">RFM23_20635</name>
</gene>
<dbReference type="Proteomes" id="UP001276564">
    <property type="component" value="Unassembled WGS sequence"/>
</dbReference>
<comment type="similarity">
    <text evidence="2">Belongs to the GtrA family.</text>
</comment>
<keyword evidence="5 6" id="KW-0472">Membrane</keyword>
<feature type="transmembrane region" description="Helical" evidence="6">
    <location>
        <begin position="37"/>
        <end position="59"/>
    </location>
</feature>
<sequence length="133" mass="14080">MLNILRSHRISRFAVIGGASTLVYAVCALALSRGGTGAAMLPATAASVVAYAIAGLFSYAGHKYFTFMSAGAHAFELPRFALLNAMGLATAIALPVVLTERLGMPAAIPIVLTCIVVPLVNYIVLRRWVFRDV</sequence>
<evidence type="ECO:0000256" key="1">
    <source>
        <dbReference type="ARBA" id="ARBA00004141"/>
    </source>
</evidence>
<name>A0ABU5ARW7_9HYPH</name>
<comment type="caution">
    <text evidence="8">The sequence shown here is derived from an EMBL/GenBank/DDBJ whole genome shotgun (WGS) entry which is preliminary data.</text>
</comment>
<dbReference type="InterPro" id="IPR007267">
    <property type="entry name" value="GtrA_DPMS_TM"/>
</dbReference>
<accession>A0ABU5ARW7</accession>
<keyword evidence="4 6" id="KW-1133">Transmembrane helix</keyword>
<evidence type="ECO:0000256" key="6">
    <source>
        <dbReference type="SAM" id="Phobius"/>
    </source>
</evidence>
<dbReference type="PANTHER" id="PTHR38459:SF1">
    <property type="entry name" value="PROPHAGE BACTOPRENOL-LINKED GLUCOSE TRANSLOCASE HOMOLOG"/>
    <property type="match status" value="1"/>
</dbReference>
<evidence type="ECO:0000256" key="4">
    <source>
        <dbReference type="ARBA" id="ARBA00022989"/>
    </source>
</evidence>
<feature type="transmembrane region" description="Helical" evidence="6">
    <location>
        <begin position="80"/>
        <end position="98"/>
    </location>
</feature>
<feature type="transmembrane region" description="Helical" evidence="6">
    <location>
        <begin position="104"/>
        <end position="125"/>
    </location>
</feature>
<dbReference type="InterPro" id="IPR051401">
    <property type="entry name" value="GtrA_CellWall_Glycosyl"/>
</dbReference>
<dbReference type="EMBL" id="JAVIIP010000011">
    <property type="protein sequence ID" value="MDX8540030.1"/>
    <property type="molecule type" value="Genomic_DNA"/>
</dbReference>